<name>A0AAN6GN58_9BASI</name>
<reference evidence="2" key="1">
    <citation type="journal article" date="2023" name="PhytoFront">
        <title>Draft Genome Resources of Seven Strains of Tilletia horrida, Causal Agent of Kernel Smut of Rice.</title>
        <authorList>
            <person name="Khanal S."/>
            <person name="Antony Babu S."/>
            <person name="Zhou X.G."/>
        </authorList>
    </citation>
    <scope>NUCLEOTIDE SEQUENCE</scope>
    <source>
        <strain evidence="2">TX6</strain>
    </source>
</reference>
<dbReference type="AlphaFoldDB" id="A0AAN6GN58"/>
<evidence type="ECO:0000256" key="1">
    <source>
        <dbReference type="SAM" id="MobiDB-lite"/>
    </source>
</evidence>
<feature type="compositionally biased region" description="Polar residues" evidence="1">
    <location>
        <begin position="269"/>
        <end position="294"/>
    </location>
</feature>
<gene>
    <name evidence="2" type="ORF">OC846_006725</name>
</gene>
<dbReference type="Proteomes" id="UP001176517">
    <property type="component" value="Unassembled WGS sequence"/>
</dbReference>
<dbReference type="EMBL" id="JAPDMZ010000516">
    <property type="protein sequence ID" value="KAK0542481.1"/>
    <property type="molecule type" value="Genomic_DNA"/>
</dbReference>
<comment type="caution">
    <text evidence="2">The sequence shown here is derived from an EMBL/GenBank/DDBJ whole genome shotgun (WGS) entry which is preliminary data.</text>
</comment>
<proteinExistence type="predicted"/>
<feature type="compositionally biased region" description="Low complexity" evidence="1">
    <location>
        <begin position="258"/>
        <end position="268"/>
    </location>
</feature>
<organism evidence="2 3">
    <name type="scientific">Tilletia horrida</name>
    <dbReference type="NCBI Taxonomy" id="155126"/>
    <lineage>
        <taxon>Eukaryota</taxon>
        <taxon>Fungi</taxon>
        <taxon>Dikarya</taxon>
        <taxon>Basidiomycota</taxon>
        <taxon>Ustilaginomycotina</taxon>
        <taxon>Exobasidiomycetes</taxon>
        <taxon>Tilletiales</taxon>
        <taxon>Tilletiaceae</taxon>
        <taxon>Tilletia</taxon>
    </lineage>
</organism>
<protein>
    <submittedName>
        <fullName evidence="2">Uncharacterized protein</fullName>
    </submittedName>
</protein>
<evidence type="ECO:0000313" key="3">
    <source>
        <dbReference type="Proteomes" id="UP001176517"/>
    </source>
</evidence>
<accession>A0AAN6GN58</accession>
<evidence type="ECO:0000313" key="2">
    <source>
        <dbReference type="EMBL" id="KAK0542481.1"/>
    </source>
</evidence>
<keyword evidence="3" id="KW-1185">Reference proteome</keyword>
<feature type="region of interest" description="Disordered" evidence="1">
    <location>
        <begin position="258"/>
        <end position="312"/>
    </location>
</feature>
<sequence length="384" mass="42965">MANVGEMNGKVDHIDEETLQQQISKAIEYMKEPDINTGQPVPISAAYHSCSYFYVDYGLPSFKLFTTAQAPFVFLGVDFTRQFSANLFPQPPTQNRAHAIRMWIHACKKLAKEQGQRFPPHLLDLQAHLDDSRRGLKYTKADRFREHFEQHAIPPELHPRDQLRGSPFVTLPPEFALRTNRRRMILYLFDAPLRDQAPRHYTEEQTLQIFNEYHWHARSVITSALELTRVVPPLRVWNPSIAPPTYVAPPQLIAPPQAIAPSASTPPTQYQLAATTTSLSSPQAQELNPSTSAQGMEVEEGTDSDLPASGREQSLQVLPPSPLELSPSPSNVEVEALLHAAGPNQLRGTNMELDESQSELLGSRDGVPPHRADVQAPISLYSFC</sequence>